<dbReference type="Proteomes" id="UP001055072">
    <property type="component" value="Unassembled WGS sequence"/>
</dbReference>
<reference evidence="1" key="1">
    <citation type="journal article" date="2021" name="Environ. Microbiol.">
        <title>Gene family expansions and transcriptome signatures uncover fungal adaptations to wood decay.</title>
        <authorList>
            <person name="Hage H."/>
            <person name="Miyauchi S."/>
            <person name="Viragh M."/>
            <person name="Drula E."/>
            <person name="Min B."/>
            <person name="Chaduli D."/>
            <person name="Navarro D."/>
            <person name="Favel A."/>
            <person name="Norest M."/>
            <person name="Lesage-Meessen L."/>
            <person name="Balint B."/>
            <person name="Merenyi Z."/>
            <person name="de Eugenio L."/>
            <person name="Morin E."/>
            <person name="Martinez A.T."/>
            <person name="Baldrian P."/>
            <person name="Stursova M."/>
            <person name="Martinez M.J."/>
            <person name="Novotny C."/>
            <person name="Magnuson J.K."/>
            <person name="Spatafora J.W."/>
            <person name="Maurice S."/>
            <person name="Pangilinan J."/>
            <person name="Andreopoulos W."/>
            <person name="LaButti K."/>
            <person name="Hundley H."/>
            <person name="Na H."/>
            <person name="Kuo A."/>
            <person name="Barry K."/>
            <person name="Lipzen A."/>
            <person name="Henrissat B."/>
            <person name="Riley R."/>
            <person name="Ahrendt S."/>
            <person name="Nagy L.G."/>
            <person name="Grigoriev I.V."/>
            <person name="Martin F."/>
            <person name="Rosso M.N."/>
        </authorList>
    </citation>
    <scope>NUCLEOTIDE SEQUENCE</scope>
    <source>
        <strain evidence="1">CBS 384.51</strain>
    </source>
</reference>
<proteinExistence type="predicted"/>
<keyword evidence="2" id="KW-1185">Reference proteome</keyword>
<accession>A0ACB8TQX1</accession>
<organism evidence="1 2">
    <name type="scientific">Irpex rosettiformis</name>
    <dbReference type="NCBI Taxonomy" id="378272"/>
    <lineage>
        <taxon>Eukaryota</taxon>
        <taxon>Fungi</taxon>
        <taxon>Dikarya</taxon>
        <taxon>Basidiomycota</taxon>
        <taxon>Agaricomycotina</taxon>
        <taxon>Agaricomycetes</taxon>
        <taxon>Polyporales</taxon>
        <taxon>Irpicaceae</taxon>
        <taxon>Irpex</taxon>
    </lineage>
</organism>
<comment type="caution">
    <text evidence="1">The sequence shown here is derived from an EMBL/GenBank/DDBJ whole genome shotgun (WGS) entry which is preliminary data.</text>
</comment>
<sequence length="216" mass="23603">MWLADISACTSTSKGLGFRARIAVVVADVLVLMVTWLKTFQAYMEARRAKIRTPLGNLLLRDGDWLAQWDVFVPVSILLALNIFVPIANSIPSLVVLNITGPIIQILPSIIILRFILNLRQASSGLGSSSGSYSHGLSSGFSSRFMGNMGQSLQFEVNFGEDEDEKDDDEHYSGGASLIRTHTEPKELNSNHCDTKLDEVAGQCTVVQCNDSPTEV</sequence>
<evidence type="ECO:0000313" key="2">
    <source>
        <dbReference type="Proteomes" id="UP001055072"/>
    </source>
</evidence>
<name>A0ACB8TQX1_9APHY</name>
<evidence type="ECO:0000313" key="1">
    <source>
        <dbReference type="EMBL" id="KAI0084407.1"/>
    </source>
</evidence>
<protein>
    <submittedName>
        <fullName evidence="1">Uncharacterized protein</fullName>
    </submittedName>
</protein>
<gene>
    <name evidence="1" type="ORF">BDY19DRAFT_971798</name>
</gene>
<dbReference type="EMBL" id="MU274943">
    <property type="protein sequence ID" value="KAI0084407.1"/>
    <property type="molecule type" value="Genomic_DNA"/>
</dbReference>